<comment type="caution">
    <text evidence="2">The sequence shown here is derived from an EMBL/GenBank/DDBJ whole genome shotgun (WGS) entry which is preliminary data.</text>
</comment>
<feature type="compositionally biased region" description="Basic and acidic residues" evidence="1">
    <location>
        <begin position="1"/>
        <end position="11"/>
    </location>
</feature>
<feature type="region of interest" description="Disordered" evidence="1">
    <location>
        <begin position="1"/>
        <end position="24"/>
    </location>
</feature>
<accession>A0A9P7B230</accession>
<gene>
    <name evidence="2" type="ORF">C6P46_001844</name>
</gene>
<organism evidence="2 3">
    <name type="scientific">Rhodotorula mucilaginosa</name>
    <name type="common">Yeast</name>
    <name type="synonym">Rhodotorula rubra</name>
    <dbReference type="NCBI Taxonomy" id="5537"/>
    <lineage>
        <taxon>Eukaryota</taxon>
        <taxon>Fungi</taxon>
        <taxon>Dikarya</taxon>
        <taxon>Basidiomycota</taxon>
        <taxon>Pucciniomycotina</taxon>
        <taxon>Microbotryomycetes</taxon>
        <taxon>Sporidiobolales</taxon>
        <taxon>Sporidiobolaceae</taxon>
        <taxon>Rhodotorula</taxon>
    </lineage>
</organism>
<dbReference type="EMBL" id="PUHQ01000157">
    <property type="protein sequence ID" value="KAG0654210.1"/>
    <property type="molecule type" value="Genomic_DNA"/>
</dbReference>
<evidence type="ECO:0000313" key="3">
    <source>
        <dbReference type="Proteomes" id="UP000777482"/>
    </source>
</evidence>
<feature type="region of interest" description="Disordered" evidence="1">
    <location>
        <begin position="106"/>
        <end position="150"/>
    </location>
</feature>
<protein>
    <submittedName>
        <fullName evidence="2">Uncharacterized protein</fullName>
    </submittedName>
</protein>
<keyword evidence="3" id="KW-1185">Reference proteome</keyword>
<proteinExistence type="predicted"/>
<evidence type="ECO:0000256" key="1">
    <source>
        <dbReference type="SAM" id="MobiDB-lite"/>
    </source>
</evidence>
<feature type="compositionally biased region" description="Basic and acidic residues" evidence="1">
    <location>
        <begin position="121"/>
        <end position="150"/>
    </location>
</feature>
<dbReference type="AlphaFoldDB" id="A0A9P7B230"/>
<name>A0A9P7B230_RHOMI</name>
<dbReference type="Proteomes" id="UP000777482">
    <property type="component" value="Unassembled WGS sequence"/>
</dbReference>
<evidence type="ECO:0000313" key="2">
    <source>
        <dbReference type="EMBL" id="KAG0654210.1"/>
    </source>
</evidence>
<sequence length="150" mass="16894">MSDPESADRALARRSPQGFAPTVQHLECHSEPLASEQRSGFLLSRYYRPRAASHLERIKSSEFKGSWEKLSCCTLGKTGGHATIYKGIKLQVDKLREATTEARVRSFLPVRADEPGGGDRTGSHQKDDGFRRGREGLTDDRDDRYDRDEL</sequence>
<reference evidence="2 3" key="1">
    <citation type="submission" date="2020-11" db="EMBL/GenBank/DDBJ databases">
        <title>Kefir isolates.</title>
        <authorList>
            <person name="Marcisauskas S."/>
            <person name="Kim Y."/>
            <person name="Blasche S."/>
        </authorList>
    </citation>
    <scope>NUCLEOTIDE SEQUENCE [LARGE SCALE GENOMIC DNA]</scope>
    <source>
        <strain evidence="2 3">KR</strain>
    </source>
</reference>